<proteinExistence type="predicted"/>
<gene>
    <name evidence="1" type="ORF">FK492_02675</name>
</gene>
<accession>A0ABY3A3F3</accession>
<dbReference type="InterPro" id="IPR056946">
    <property type="entry name" value="YmcF-like"/>
</dbReference>
<comment type="caution">
    <text evidence="1">The sequence shown here is derived from an EMBL/GenBank/DDBJ whole genome shotgun (WGS) entry which is preliminary data.</text>
</comment>
<dbReference type="Pfam" id="PF23641">
    <property type="entry name" value="YmcF-like"/>
    <property type="match status" value="1"/>
</dbReference>
<evidence type="ECO:0000313" key="1">
    <source>
        <dbReference type="EMBL" id="TQC76932.1"/>
    </source>
</evidence>
<protein>
    <submittedName>
        <fullName evidence="1">Cold-shock protein</fullName>
    </submittedName>
</protein>
<dbReference type="Proteomes" id="UP000319715">
    <property type="component" value="Unassembled WGS sequence"/>
</dbReference>
<name>A0ABY3A3F3_9GAMM</name>
<dbReference type="EMBL" id="VICF01000001">
    <property type="protein sequence ID" value="TQC76932.1"/>
    <property type="molecule type" value="Genomic_DNA"/>
</dbReference>
<sequence length="49" mass="5572">MRCPQCQGSQYRQSVFDRNRQNPLGAKCIFCKSIMVAIASSLYVMQEAN</sequence>
<organism evidence="1 2">
    <name type="scientific">Pantoea dispersa</name>
    <dbReference type="NCBI Taxonomy" id="59814"/>
    <lineage>
        <taxon>Bacteria</taxon>
        <taxon>Pseudomonadati</taxon>
        <taxon>Pseudomonadota</taxon>
        <taxon>Gammaproteobacteria</taxon>
        <taxon>Enterobacterales</taxon>
        <taxon>Erwiniaceae</taxon>
        <taxon>Pantoea</taxon>
    </lineage>
</organism>
<evidence type="ECO:0000313" key="2">
    <source>
        <dbReference type="Proteomes" id="UP000319715"/>
    </source>
</evidence>
<dbReference type="RefSeq" id="WP_141495359.1">
    <property type="nucleotide sequence ID" value="NZ_LDRZ01000002.1"/>
</dbReference>
<keyword evidence="2" id="KW-1185">Reference proteome</keyword>
<reference evidence="1 2" key="1">
    <citation type="submission" date="2019-06" db="EMBL/GenBank/DDBJ databases">
        <title>Pantoea dispersa Assembly.</title>
        <authorList>
            <person name="Wang J."/>
        </authorList>
    </citation>
    <scope>NUCLEOTIDE SEQUENCE [LARGE SCALE GENOMIC DNA]</scope>
    <source>
        <strain evidence="2">bio</strain>
    </source>
</reference>